<comment type="caution">
    <text evidence="1">The sequence shown here is derived from an EMBL/GenBank/DDBJ whole genome shotgun (WGS) entry which is preliminary data.</text>
</comment>
<proteinExistence type="predicted"/>
<evidence type="ECO:0000313" key="2">
    <source>
        <dbReference type="Proteomes" id="UP000325113"/>
    </source>
</evidence>
<dbReference type="EMBL" id="VLTM01000256">
    <property type="protein sequence ID" value="KAA0145584.1"/>
    <property type="molecule type" value="Genomic_DNA"/>
</dbReference>
<reference evidence="1 2" key="1">
    <citation type="submission" date="2019-07" db="EMBL/GenBank/DDBJ databases">
        <title>Genomes of Cafeteria roenbergensis.</title>
        <authorList>
            <person name="Fischer M.G."/>
            <person name="Hackl T."/>
            <person name="Roman M."/>
        </authorList>
    </citation>
    <scope>NUCLEOTIDE SEQUENCE [LARGE SCALE GENOMIC DNA]</scope>
    <source>
        <strain evidence="1 2">Cflag</strain>
    </source>
</reference>
<accession>A0A5A8BYE3</accession>
<gene>
    <name evidence="1" type="ORF">FNF31_08018</name>
</gene>
<dbReference type="Proteomes" id="UP000325113">
    <property type="component" value="Unassembled WGS sequence"/>
</dbReference>
<evidence type="ECO:0000313" key="1">
    <source>
        <dbReference type="EMBL" id="KAA0145584.1"/>
    </source>
</evidence>
<protein>
    <submittedName>
        <fullName evidence="1">Uncharacterized protein</fullName>
    </submittedName>
</protein>
<sequence length="92" mass="9819">MMAVVRERYLRDDVPCMVPGAADDSEEAAAAGQATMLSAEPYEGNYLVLDANVALHQLDLLETQDCAALQDCIVPQTAAEEVRRATLPPTAG</sequence>
<organism evidence="1 2">
    <name type="scientific">Cafeteria roenbergensis</name>
    <name type="common">Marine flagellate</name>
    <dbReference type="NCBI Taxonomy" id="33653"/>
    <lineage>
        <taxon>Eukaryota</taxon>
        <taxon>Sar</taxon>
        <taxon>Stramenopiles</taxon>
        <taxon>Bigyra</taxon>
        <taxon>Opalozoa</taxon>
        <taxon>Bicosoecida</taxon>
        <taxon>Cafeteriaceae</taxon>
        <taxon>Cafeteria</taxon>
    </lineage>
</organism>
<dbReference type="AlphaFoldDB" id="A0A5A8BYE3"/>
<dbReference type="Gene3D" id="3.40.50.1010">
    <property type="entry name" value="5'-nuclease"/>
    <property type="match status" value="1"/>
</dbReference>
<name>A0A5A8BYE3_CAFRO</name>